<dbReference type="InterPro" id="IPR042183">
    <property type="entry name" value="MmgE/PrpD_sf_1"/>
</dbReference>
<dbReference type="InterPro" id="IPR045337">
    <property type="entry name" value="MmgE_PrpD_C"/>
</dbReference>
<dbReference type="GO" id="GO:0047547">
    <property type="term" value="F:2-methylcitrate dehydratase activity"/>
    <property type="evidence" value="ECO:0007669"/>
    <property type="project" value="UniProtKB-EC"/>
</dbReference>
<evidence type="ECO:0000259" key="6">
    <source>
        <dbReference type="Pfam" id="PF03972"/>
    </source>
</evidence>
<protein>
    <recommendedName>
        <fullName evidence="4">2-methylcitrate dehydratase</fullName>
        <ecNumber evidence="4">4.2.1.79</ecNumber>
    </recommendedName>
</protein>
<name>A0A9E8MJ34_9MICO</name>
<evidence type="ECO:0000256" key="2">
    <source>
        <dbReference type="ARBA" id="ARBA00006174"/>
    </source>
</evidence>
<dbReference type="AlphaFoldDB" id="A0A9E8MJ34"/>
<gene>
    <name evidence="8" type="ORF">OVN18_07915</name>
</gene>
<evidence type="ECO:0000256" key="1">
    <source>
        <dbReference type="ARBA" id="ARBA00000096"/>
    </source>
</evidence>
<comment type="subunit">
    <text evidence="3">Monomer.</text>
</comment>
<dbReference type="Pfam" id="PF19305">
    <property type="entry name" value="MmgE_PrpD_C"/>
    <property type="match status" value="1"/>
</dbReference>
<feature type="domain" description="MmgE/PrpD N-terminal" evidence="6">
    <location>
        <begin position="32"/>
        <end position="265"/>
    </location>
</feature>
<feature type="domain" description="MmgE/PrpD C-terminal" evidence="7">
    <location>
        <begin position="287"/>
        <end position="474"/>
    </location>
</feature>
<proteinExistence type="inferred from homology"/>
<dbReference type="EC" id="4.2.1.79" evidence="4"/>
<dbReference type="KEGG" id="mdb:OVN18_07915"/>
<comment type="similarity">
    <text evidence="2">Belongs to the PrpD family.</text>
</comment>
<evidence type="ECO:0000313" key="9">
    <source>
        <dbReference type="Proteomes" id="UP001164706"/>
    </source>
</evidence>
<dbReference type="FunFam" id="1.10.4100.10:FF:000003">
    <property type="entry name" value="2-methylcitrate dehydratase 1"/>
    <property type="match status" value="1"/>
</dbReference>
<dbReference type="EMBL" id="CP113089">
    <property type="protein sequence ID" value="WAB80499.1"/>
    <property type="molecule type" value="Genomic_DNA"/>
</dbReference>
<keyword evidence="9" id="KW-1185">Reference proteome</keyword>
<organism evidence="8 9">
    <name type="scientific">Microcella daejeonensis</name>
    <dbReference type="NCBI Taxonomy" id="2994971"/>
    <lineage>
        <taxon>Bacteria</taxon>
        <taxon>Bacillati</taxon>
        <taxon>Actinomycetota</taxon>
        <taxon>Actinomycetes</taxon>
        <taxon>Micrococcales</taxon>
        <taxon>Microbacteriaceae</taxon>
        <taxon>Microcella</taxon>
    </lineage>
</organism>
<keyword evidence="5" id="KW-0456">Lyase</keyword>
<evidence type="ECO:0000313" key="8">
    <source>
        <dbReference type="EMBL" id="WAB80499.1"/>
    </source>
</evidence>
<dbReference type="Pfam" id="PF03972">
    <property type="entry name" value="MmgE_PrpD_N"/>
    <property type="match status" value="1"/>
</dbReference>
<dbReference type="PANTHER" id="PTHR16943:SF8">
    <property type="entry name" value="2-METHYLCITRATE DEHYDRATASE"/>
    <property type="match status" value="1"/>
</dbReference>
<dbReference type="InterPro" id="IPR042188">
    <property type="entry name" value="MmgE/PrpD_sf_2"/>
</dbReference>
<dbReference type="InterPro" id="IPR045336">
    <property type="entry name" value="MmgE_PrpD_N"/>
</dbReference>
<dbReference type="Proteomes" id="UP001164706">
    <property type="component" value="Chromosome"/>
</dbReference>
<dbReference type="PANTHER" id="PTHR16943">
    <property type="entry name" value="2-METHYLCITRATE DEHYDRATASE-RELATED"/>
    <property type="match status" value="1"/>
</dbReference>
<dbReference type="InterPro" id="IPR036148">
    <property type="entry name" value="MmgE/PrpD_sf"/>
</dbReference>
<dbReference type="InterPro" id="IPR005656">
    <property type="entry name" value="MmgE_PrpD"/>
</dbReference>
<evidence type="ECO:0000256" key="5">
    <source>
        <dbReference type="ARBA" id="ARBA00023239"/>
    </source>
</evidence>
<evidence type="ECO:0000256" key="3">
    <source>
        <dbReference type="ARBA" id="ARBA00011245"/>
    </source>
</evidence>
<evidence type="ECO:0000256" key="4">
    <source>
        <dbReference type="ARBA" id="ARBA00013124"/>
    </source>
</evidence>
<sequence>MKTHAVRTYKSSEELPVAEQLAGKLAALAADTARPLDDRAVDMVINRVIDNASVAAASIHRAPVIAARTQAEAHPYRPGATVFGTAADARFSPEWAAWANGVAVRELDYHDTFLAADYSHPGDNIPPILAVAQHAGRSGAELLRGILTGYEIQIDLVKAICLHEHKIDHVAHLGPSAAAGIGTLLGLDEATIFQAIGQALHTTTATRQSRKGEISTWKAHAPAFAGKMAVEAVDRAMRGQTSPSPIYEGEDGVIAWMLGGPEARYEVPLPDAGEPLVAILDSYTKEHSAEYQAQAWIDLARRLGTARPELRDPANIASIVLHTSHHTHYVIGSGAGDPQKYDPTASRETLDHSIPYIVAVALQDGGWHHVDSYAPERAARPDTVALWQKITTTEDAEWTRRYHSLDISEKAFGGRIEIELTNGERVVDEIAVADAHPLGARPFGRAEYVAKFRMLAEGILAPAEIERFLDVAQRLPELTAAELGGLTITPIAALPTSAKGIF</sequence>
<dbReference type="RefSeq" id="WP_267780163.1">
    <property type="nucleotide sequence ID" value="NZ_CP113089.1"/>
</dbReference>
<accession>A0A9E8MJ34</accession>
<evidence type="ECO:0000259" key="7">
    <source>
        <dbReference type="Pfam" id="PF19305"/>
    </source>
</evidence>
<dbReference type="SUPFAM" id="SSF103378">
    <property type="entry name" value="2-methylcitrate dehydratase PrpD"/>
    <property type="match status" value="1"/>
</dbReference>
<comment type="catalytic activity">
    <reaction evidence="1">
        <text>(2S,3S)-2-methylcitrate = 2-methyl-cis-aconitate + H2O</text>
        <dbReference type="Rhea" id="RHEA:17725"/>
        <dbReference type="ChEBI" id="CHEBI:15377"/>
        <dbReference type="ChEBI" id="CHEBI:57872"/>
        <dbReference type="ChEBI" id="CHEBI:58853"/>
        <dbReference type="EC" id="4.2.1.79"/>
    </reaction>
</comment>
<reference evidence="8" key="1">
    <citation type="submission" date="2022-11" db="EMBL/GenBank/DDBJ databases">
        <title>Description of Microcella daejonensis nov. sp, isolated from riverside soil.</title>
        <authorList>
            <person name="Molina K.M."/>
            <person name="Kim S.B."/>
        </authorList>
    </citation>
    <scope>NUCLEOTIDE SEQUENCE</scope>
    <source>
        <strain evidence="8">MMS21-STM12</strain>
    </source>
</reference>
<dbReference type="Gene3D" id="3.30.1330.120">
    <property type="entry name" value="2-methylcitrate dehydratase PrpD"/>
    <property type="match status" value="1"/>
</dbReference>
<dbReference type="Gene3D" id="1.10.4100.10">
    <property type="entry name" value="2-methylcitrate dehydratase PrpD"/>
    <property type="match status" value="1"/>
</dbReference>